<feature type="region of interest" description="Disordered" evidence="1">
    <location>
        <begin position="552"/>
        <end position="584"/>
    </location>
</feature>
<gene>
    <name evidence="2" type="ORF">BCR36DRAFT_364434</name>
</gene>
<evidence type="ECO:0000313" key="2">
    <source>
        <dbReference type="EMBL" id="ORX41369.1"/>
    </source>
</evidence>
<name>A0A1Y1UTK8_9FUNG</name>
<evidence type="ECO:0008006" key="4">
    <source>
        <dbReference type="Google" id="ProtNLM"/>
    </source>
</evidence>
<dbReference type="PANTHER" id="PTHR40050:SF1">
    <property type="entry name" value="INNER SPORE COAT PROTEIN H"/>
    <property type="match status" value="1"/>
</dbReference>
<dbReference type="STRING" id="1754191.A0A1Y1UTK8"/>
<reference evidence="2 3" key="2">
    <citation type="submission" date="2016-08" db="EMBL/GenBank/DDBJ databases">
        <title>Pervasive Adenine N6-methylation of Active Genes in Fungi.</title>
        <authorList>
            <consortium name="DOE Joint Genome Institute"/>
            <person name="Mondo S.J."/>
            <person name="Dannebaum R.O."/>
            <person name="Kuo R.C."/>
            <person name="Labutti K."/>
            <person name="Haridas S."/>
            <person name="Kuo A."/>
            <person name="Salamov A."/>
            <person name="Ahrendt S.R."/>
            <person name="Lipzen A."/>
            <person name="Sullivan W."/>
            <person name="Andreopoulos W.B."/>
            <person name="Clum A."/>
            <person name="Lindquist E."/>
            <person name="Daum C."/>
            <person name="Ramamoorthy G.K."/>
            <person name="Gryganskyi A."/>
            <person name="Culley D."/>
            <person name="Magnuson J.K."/>
            <person name="James T.Y."/>
            <person name="O'Malley M.A."/>
            <person name="Stajich J.E."/>
            <person name="Spatafora J.W."/>
            <person name="Visel A."/>
            <person name="Grigoriev I.V."/>
        </authorList>
    </citation>
    <scope>NUCLEOTIDE SEQUENCE [LARGE SCALE GENOMIC DNA]</scope>
    <source>
        <strain evidence="3">finn</strain>
    </source>
</reference>
<evidence type="ECO:0000313" key="3">
    <source>
        <dbReference type="Proteomes" id="UP000193719"/>
    </source>
</evidence>
<dbReference type="AlphaFoldDB" id="A0A1Y1UTK8"/>
<proteinExistence type="predicted"/>
<sequence length="609" mass="69559">MNFKERLYILGLISKIMAAEFSIVSFNGSCQLSIDGTIYPMAPSSDCSNIYKASVDVPINSKYKYICGGVEDVERTLFGNTTHNELFGRALTIYDMPEFTYPDSEPWSRTIGRTEVFDPSYVPIVIVDTDKEYFINAGGNNFNKITFILKDSVHVFNNVRTSSKNGEEDKFQFRVELRDNDNMYNRNVFKFRPSSYDPTLFRQILYCDIAHAIGNPAQESVAARVYLKDGTGIGLYVLQEDATTESFIKTTFYGNSDGSINNYELSPIYDCSTGADFNPDDPHHLAAFQSSIETDLKIDLKEMTRKLVDMDITNEDQIKDFDENWLDLNSLLKAMALEYLAGHWDSYWFLTSNFITYHPAEETIGTQYNYSKYKYYFVDQDFDQTWSVGMSDNFEPETFPTKKYTEFVGKGAEYWKKINLNEEAEPGTRVIIDKLIGCEGLETCPTKELFEKHLKSIVNNIFNPVALGRKVEGYKERLDEEMKWDTSLTRLHKGTEGTYHFTYNDFVEGIEVGVSSSYGIMDWTKVISDTVCKQFNMICNFYSVSDNQLTTNDQNDSTENGTISNNGLTSNPNESNMQNSNSESGTITNNNISTMFVLFTMLLSIILFY</sequence>
<feature type="compositionally biased region" description="Low complexity" evidence="1">
    <location>
        <begin position="570"/>
        <end position="584"/>
    </location>
</feature>
<dbReference type="EMBL" id="MCFH01000090">
    <property type="protein sequence ID" value="ORX41369.1"/>
    <property type="molecule type" value="Genomic_DNA"/>
</dbReference>
<dbReference type="Proteomes" id="UP000193719">
    <property type="component" value="Unassembled WGS sequence"/>
</dbReference>
<dbReference type="Pfam" id="PF08757">
    <property type="entry name" value="CotH"/>
    <property type="match status" value="1"/>
</dbReference>
<dbReference type="PANTHER" id="PTHR40050">
    <property type="entry name" value="INNER SPORE COAT PROTEIN H"/>
    <property type="match status" value="1"/>
</dbReference>
<comment type="caution">
    <text evidence="2">The sequence shown here is derived from an EMBL/GenBank/DDBJ whole genome shotgun (WGS) entry which is preliminary data.</text>
</comment>
<keyword evidence="3" id="KW-1185">Reference proteome</keyword>
<reference evidence="2 3" key="1">
    <citation type="submission" date="2016-08" db="EMBL/GenBank/DDBJ databases">
        <title>Genomes of anaerobic fungi encode conserved fungal cellulosomes for biomass hydrolysis.</title>
        <authorList>
            <consortium name="DOE Joint Genome Institute"/>
            <person name="Haitjema C.H."/>
            <person name="Gilmore S.P."/>
            <person name="Henske J.K."/>
            <person name="Solomon K.V."/>
            <person name="De Groot R."/>
            <person name="Kuo A."/>
            <person name="Mondo S.J."/>
            <person name="Salamov A.A."/>
            <person name="Labutti K."/>
            <person name="Zhao Z."/>
            <person name="Chiniquy J."/>
            <person name="Barry K."/>
            <person name="Brewer H.M."/>
            <person name="Purvine S.O."/>
            <person name="Wright A.T."/>
            <person name="Boxma B."/>
            <person name="Van Alen T."/>
            <person name="Hackstein J.H."/>
            <person name="Baker S.E."/>
            <person name="Grigoriev I.V."/>
            <person name="O'Malley M.A."/>
        </authorList>
    </citation>
    <scope>NUCLEOTIDE SEQUENCE [LARGE SCALE GENOMIC DNA]</scope>
    <source>
        <strain evidence="3">finn</strain>
    </source>
</reference>
<organism evidence="2 3">
    <name type="scientific">Piromyces finnis</name>
    <dbReference type="NCBI Taxonomy" id="1754191"/>
    <lineage>
        <taxon>Eukaryota</taxon>
        <taxon>Fungi</taxon>
        <taxon>Fungi incertae sedis</taxon>
        <taxon>Chytridiomycota</taxon>
        <taxon>Chytridiomycota incertae sedis</taxon>
        <taxon>Neocallimastigomycetes</taxon>
        <taxon>Neocallimastigales</taxon>
        <taxon>Neocallimastigaceae</taxon>
        <taxon>Piromyces</taxon>
    </lineage>
</organism>
<dbReference type="InterPro" id="IPR014867">
    <property type="entry name" value="Spore_coat_CotH_CotH2/3/7"/>
</dbReference>
<protein>
    <recommendedName>
        <fullName evidence="4">Coth-domain-containing protein</fullName>
    </recommendedName>
</protein>
<feature type="compositionally biased region" description="Polar residues" evidence="1">
    <location>
        <begin position="552"/>
        <end position="569"/>
    </location>
</feature>
<dbReference type="OrthoDB" id="2387105at2759"/>
<accession>A0A1Y1UTK8</accession>
<evidence type="ECO:0000256" key="1">
    <source>
        <dbReference type="SAM" id="MobiDB-lite"/>
    </source>
</evidence>